<dbReference type="AlphaFoldDB" id="A0A2P6PF58"/>
<proteinExistence type="predicted"/>
<protein>
    <submittedName>
        <fullName evidence="1">Putative alpha/Beta hydrolase</fullName>
    </submittedName>
</protein>
<dbReference type="Gramene" id="PRQ20562">
    <property type="protein sequence ID" value="PRQ20562"/>
    <property type="gene ID" value="RchiOBHm_Chr7g0229541"/>
</dbReference>
<dbReference type="InterPro" id="IPR029058">
    <property type="entry name" value="AB_hydrolase_fold"/>
</dbReference>
<organism evidence="1 2">
    <name type="scientific">Rosa chinensis</name>
    <name type="common">China rose</name>
    <dbReference type="NCBI Taxonomy" id="74649"/>
    <lineage>
        <taxon>Eukaryota</taxon>
        <taxon>Viridiplantae</taxon>
        <taxon>Streptophyta</taxon>
        <taxon>Embryophyta</taxon>
        <taxon>Tracheophyta</taxon>
        <taxon>Spermatophyta</taxon>
        <taxon>Magnoliopsida</taxon>
        <taxon>eudicotyledons</taxon>
        <taxon>Gunneridae</taxon>
        <taxon>Pentapetalae</taxon>
        <taxon>rosids</taxon>
        <taxon>fabids</taxon>
        <taxon>Rosales</taxon>
        <taxon>Rosaceae</taxon>
        <taxon>Rosoideae</taxon>
        <taxon>Rosoideae incertae sedis</taxon>
        <taxon>Rosa</taxon>
    </lineage>
</organism>
<evidence type="ECO:0000313" key="2">
    <source>
        <dbReference type="Proteomes" id="UP000238479"/>
    </source>
</evidence>
<dbReference type="PANTHER" id="PTHR17630:SF96">
    <property type="entry name" value="ENDO-1,3-1,4-BETA-D-GLUCANASE-LIKE PROTEIN"/>
    <property type="match status" value="1"/>
</dbReference>
<comment type="caution">
    <text evidence="1">The sequence shown here is derived from an EMBL/GenBank/DDBJ whole genome shotgun (WGS) entry which is preliminary data.</text>
</comment>
<name>A0A2P6PF58_ROSCH</name>
<evidence type="ECO:0000313" key="1">
    <source>
        <dbReference type="EMBL" id="PRQ20562.1"/>
    </source>
</evidence>
<dbReference type="EMBL" id="PDCK01000045">
    <property type="protein sequence ID" value="PRQ20562.1"/>
    <property type="molecule type" value="Genomic_DNA"/>
</dbReference>
<sequence length="117" mass="12695">MIEAIVCAVEIWKLAGRVATSGFCVVVPDFIYGDPFVYDNYRPLAGWLKDMEQFDKGFTDAKLAIDALTDKGFSATPAAGFYWSAKVITKLAQSESIQAAVDSSVKISPKVAHGWAV</sequence>
<dbReference type="Gene3D" id="3.40.50.1820">
    <property type="entry name" value="alpha/beta hydrolase"/>
    <property type="match status" value="1"/>
</dbReference>
<keyword evidence="1" id="KW-0378">Hydrolase</keyword>
<dbReference type="GO" id="GO:0016787">
    <property type="term" value="F:hydrolase activity"/>
    <property type="evidence" value="ECO:0007669"/>
    <property type="project" value="UniProtKB-KW"/>
</dbReference>
<reference evidence="1 2" key="1">
    <citation type="journal article" date="2018" name="Nat. Genet.">
        <title>The Rosa genome provides new insights in the design of modern roses.</title>
        <authorList>
            <person name="Bendahmane M."/>
        </authorList>
    </citation>
    <scope>NUCLEOTIDE SEQUENCE [LARGE SCALE GENOMIC DNA]</scope>
    <source>
        <strain evidence="2">cv. Old Blush</strain>
    </source>
</reference>
<dbReference type="Proteomes" id="UP000238479">
    <property type="component" value="Chromosome 7"/>
</dbReference>
<gene>
    <name evidence="1" type="ORF">RchiOBHm_Chr7g0229541</name>
</gene>
<accession>A0A2P6PF58</accession>
<dbReference type="STRING" id="74649.A0A2P6PF58"/>
<dbReference type="PANTHER" id="PTHR17630">
    <property type="entry name" value="DIENELACTONE HYDROLASE"/>
    <property type="match status" value="1"/>
</dbReference>
<keyword evidence="2" id="KW-1185">Reference proteome</keyword>